<reference evidence="3 4" key="1">
    <citation type="submission" date="2020-05" db="EMBL/GenBank/DDBJ databases">
        <title>Identification and distribution of gene clusters putatively required for synthesis of sphingolipid metabolism inhibitors in phylogenetically diverse species of the filamentous fungus Fusarium.</title>
        <authorList>
            <person name="Kim H.-S."/>
            <person name="Busman M."/>
            <person name="Brown D.W."/>
            <person name="Divon H."/>
            <person name="Uhlig S."/>
            <person name="Proctor R.H."/>
        </authorList>
    </citation>
    <scope>NUCLEOTIDE SEQUENCE [LARGE SCALE GENOMIC DNA]</scope>
    <source>
        <strain evidence="3 4">NRRL 36939</strain>
    </source>
</reference>
<keyword evidence="2" id="KW-0378">Hydrolase</keyword>
<dbReference type="GO" id="GO:0046872">
    <property type="term" value="F:metal ion binding"/>
    <property type="evidence" value="ECO:0007669"/>
    <property type="project" value="UniProtKB-UniRule"/>
</dbReference>
<keyword evidence="4" id="KW-1185">Reference proteome</keyword>
<evidence type="ECO:0000256" key="2">
    <source>
        <dbReference type="RuleBase" id="RU341113"/>
    </source>
</evidence>
<dbReference type="PROSITE" id="PS51365">
    <property type="entry name" value="RENAL_DIPEPTIDASE_2"/>
    <property type="match status" value="1"/>
</dbReference>
<keyword evidence="2" id="KW-0862">Zinc</keyword>
<dbReference type="PANTHER" id="PTHR10443:SF12">
    <property type="entry name" value="DIPEPTIDASE"/>
    <property type="match status" value="1"/>
</dbReference>
<dbReference type="EC" id="3.4.13.19" evidence="2"/>
<gene>
    <name evidence="3" type="ORF">FPCIR_10050</name>
</gene>
<keyword evidence="2" id="KW-0482">Metalloprotease</keyword>
<accession>A0A8H5KYA1</accession>
<dbReference type="AlphaFoldDB" id="A0A8H5KYA1"/>
<name>A0A8H5KYA1_9HYPO</name>
<dbReference type="Gene3D" id="3.20.20.140">
    <property type="entry name" value="Metal-dependent hydrolases"/>
    <property type="match status" value="1"/>
</dbReference>
<evidence type="ECO:0000313" key="4">
    <source>
        <dbReference type="Proteomes" id="UP000546213"/>
    </source>
</evidence>
<comment type="catalytic activity">
    <reaction evidence="2">
        <text>an L-aminoacyl-L-amino acid + H2O = 2 an L-alpha-amino acid</text>
        <dbReference type="Rhea" id="RHEA:48940"/>
        <dbReference type="ChEBI" id="CHEBI:15377"/>
        <dbReference type="ChEBI" id="CHEBI:59869"/>
        <dbReference type="ChEBI" id="CHEBI:77460"/>
        <dbReference type="EC" id="3.4.13.19"/>
    </reaction>
</comment>
<comment type="caution">
    <text evidence="3">The sequence shown here is derived from an EMBL/GenBank/DDBJ whole genome shotgun (WGS) entry which is preliminary data.</text>
</comment>
<feature type="non-terminal residue" evidence="3">
    <location>
        <position position="1"/>
    </location>
</feature>
<dbReference type="OrthoDB" id="445695at2759"/>
<dbReference type="PANTHER" id="PTHR10443">
    <property type="entry name" value="MICROSOMAL DIPEPTIDASE"/>
    <property type="match status" value="1"/>
</dbReference>
<comment type="cofactor">
    <cofactor evidence="2">
        <name>Zn(2+)</name>
        <dbReference type="ChEBI" id="CHEBI:29105"/>
    </cofactor>
</comment>
<dbReference type="InterPro" id="IPR032466">
    <property type="entry name" value="Metal_Hydrolase"/>
</dbReference>
<protein>
    <recommendedName>
        <fullName evidence="2">Dipeptidase</fullName>
        <ecNumber evidence="2">3.4.13.19</ecNumber>
    </recommendedName>
</protein>
<dbReference type="CDD" id="cd06661">
    <property type="entry name" value="GGCT_like"/>
    <property type="match status" value="1"/>
</dbReference>
<keyword evidence="1 2" id="KW-0224">Dipeptidase</keyword>
<dbReference type="SUPFAM" id="SSF51556">
    <property type="entry name" value="Metallo-dependent hydrolases"/>
    <property type="match status" value="1"/>
</dbReference>
<comment type="similarity">
    <text evidence="2">Belongs to the metallo-dependent hydrolases superfamily. Peptidase M19 family.</text>
</comment>
<dbReference type="Pfam" id="PF01244">
    <property type="entry name" value="Peptidase_M19"/>
    <property type="match status" value="1"/>
</dbReference>
<dbReference type="Gene3D" id="3.10.490.10">
    <property type="entry name" value="Gamma-glutamyl cyclotransferase-like"/>
    <property type="match status" value="1"/>
</dbReference>
<dbReference type="InterPro" id="IPR013024">
    <property type="entry name" value="GGCT-like"/>
</dbReference>
<dbReference type="GO" id="GO:0006508">
    <property type="term" value="P:proteolysis"/>
    <property type="evidence" value="ECO:0007669"/>
    <property type="project" value="UniProtKB-KW"/>
</dbReference>
<proteinExistence type="inferred from homology"/>
<dbReference type="InterPro" id="IPR008257">
    <property type="entry name" value="Pept_M19"/>
</dbReference>
<dbReference type="Proteomes" id="UP000546213">
    <property type="component" value="Unassembled WGS sequence"/>
</dbReference>
<evidence type="ECO:0000256" key="1">
    <source>
        <dbReference type="ARBA" id="ARBA00022997"/>
    </source>
</evidence>
<organism evidence="3 4">
    <name type="scientific">Fusarium pseudocircinatum</name>
    <dbReference type="NCBI Taxonomy" id="56676"/>
    <lineage>
        <taxon>Eukaryota</taxon>
        <taxon>Fungi</taxon>
        <taxon>Dikarya</taxon>
        <taxon>Ascomycota</taxon>
        <taxon>Pezizomycotina</taxon>
        <taxon>Sordariomycetes</taxon>
        <taxon>Hypocreomycetidae</taxon>
        <taxon>Hypocreales</taxon>
        <taxon>Nectriaceae</taxon>
        <taxon>Fusarium</taxon>
        <taxon>Fusarium fujikuroi species complex</taxon>
    </lineage>
</organism>
<keyword evidence="2" id="KW-0479">Metal-binding</keyword>
<sequence length="460" mass="50723">MQDSDMVWYFAFGSNIASTTLKRRQLSPRDSRPVVVPSHVLCFDVFGVPYMEPAMAGIRERTPVDDAKATPPVHGMAYLLSQQDYHRLIVSEGAGVAYVETELIARTCSTGFTARAATCEEIPVRTLMARFPFQPEALPSVRYMGLLIQGARESGLPSSYQVYLSGLPAYHKRLSKYEEFGASLLIGFWMPILNGPCPAKKSPIDRPKPNDALGKLECLMKTLQQIDTIHLLIETFSDYFGAVNSSKDIETIFRSGRIASLIGVEGLHQIADSSSIVRLFHKLGVRYITLCHDDDNRYADSSNGKSKNGGLSSHGLDIIREMNRIGMIVDLSHTTTDTQKQVLGVSQAPVIFSHSSCPRNVTDEVLDLLKTNNGLIMICFLPNLVSANGVQGAVIDQVIDHIMYAGQRIGFEHVGIGSDFDGMLQGPKDLDDVSRYPNLIRKLLERELSEDIVTKVLGGN</sequence>
<dbReference type="EMBL" id="JAAOAS010000285">
    <property type="protein sequence ID" value="KAF5581608.1"/>
    <property type="molecule type" value="Genomic_DNA"/>
</dbReference>
<evidence type="ECO:0000313" key="3">
    <source>
        <dbReference type="EMBL" id="KAF5581608.1"/>
    </source>
</evidence>
<dbReference type="GO" id="GO:0070573">
    <property type="term" value="F:metallodipeptidase activity"/>
    <property type="evidence" value="ECO:0007669"/>
    <property type="project" value="InterPro"/>
</dbReference>
<keyword evidence="2" id="KW-0645">Protease</keyword>